<evidence type="ECO:0000256" key="3">
    <source>
        <dbReference type="ARBA" id="ARBA00022692"/>
    </source>
</evidence>
<dbReference type="PANTHER" id="PTHR23501:SF191">
    <property type="entry name" value="VACUOLAR BASIC AMINO ACID TRANSPORTER 4"/>
    <property type="match status" value="1"/>
</dbReference>
<dbReference type="PANTHER" id="PTHR23501">
    <property type="entry name" value="MAJOR FACILITATOR SUPERFAMILY"/>
    <property type="match status" value="1"/>
</dbReference>
<dbReference type="AlphaFoldDB" id="A0A9N9D5S0"/>
<keyword evidence="5 6" id="KW-0472">Membrane</keyword>
<feature type="domain" description="Major facilitator superfamily (MFS) profile" evidence="7">
    <location>
        <begin position="103"/>
        <end position="573"/>
    </location>
</feature>
<dbReference type="OrthoDB" id="10021397at2759"/>
<dbReference type="PROSITE" id="PS50850">
    <property type="entry name" value="MFS"/>
    <property type="match status" value="1"/>
</dbReference>
<proteinExistence type="predicted"/>
<comment type="subcellular location">
    <subcellularLocation>
        <location evidence="1">Endomembrane system</location>
        <topology evidence="1">Multi-pass membrane protein</topology>
    </subcellularLocation>
</comment>
<evidence type="ECO:0000256" key="5">
    <source>
        <dbReference type="ARBA" id="ARBA00023136"/>
    </source>
</evidence>
<dbReference type="SUPFAM" id="SSF103473">
    <property type="entry name" value="MFS general substrate transporter"/>
    <property type="match status" value="1"/>
</dbReference>
<reference evidence="8" key="1">
    <citation type="submission" date="2021-06" db="EMBL/GenBank/DDBJ databases">
        <authorList>
            <person name="Kallberg Y."/>
            <person name="Tangrot J."/>
            <person name="Rosling A."/>
        </authorList>
    </citation>
    <scope>NUCLEOTIDE SEQUENCE</scope>
    <source>
        <strain evidence="8">MT106</strain>
    </source>
</reference>
<evidence type="ECO:0000313" key="8">
    <source>
        <dbReference type="EMBL" id="CAG8623447.1"/>
    </source>
</evidence>
<accession>A0A9N9D5S0</accession>
<dbReference type="GO" id="GO:0012505">
    <property type="term" value="C:endomembrane system"/>
    <property type="evidence" value="ECO:0007669"/>
    <property type="project" value="UniProtKB-SubCell"/>
</dbReference>
<organism evidence="8 9">
    <name type="scientific">Ambispora gerdemannii</name>
    <dbReference type="NCBI Taxonomy" id="144530"/>
    <lineage>
        <taxon>Eukaryota</taxon>
        <taxon>Fungi</taxon>
        <taxon>Fungi incertae sedis</taxon>
        <taxon>Mucoromycota</taxon>
        <taxon>Glomeromycotina</taxon>
        <taxon>Glomeromycetes</taxon>
        <taxon>Archaeosporales</taxon>
        <taxon>Ambisporaceae</taxon>
        <taxon>Ambispora</taxon>
    </lineage>
</organism>
<keyword evidence="9" id="KW-1185">Reference proteome</keyword>
<feature type="transmembrane region" description="Helical" evidence="6">
    <location>
        <begin position="411"/>
        <end position="429"/>
    </location>
</feature>
<dbReference type="GO" id="GO:0005886">
    <property type="term" value="C:plasma membrane"/>
    <property type="evidence" value="ECO:0007669"/>
    <property type="project" value="TreeGrafter"/>
</dbReference>
<feature type="transmembrane region" description="Helical" evidence="6">
    <location>
        <begin position="305"/>
        <end position="324"/>
    </location>
</feature>
<evidence type="ECO:0000256" key="2">
    <source>
        <dbReference type="ARBA" id="ARBA00022448"/>
    </source>
</evidence>
<evidence type="ECO:0000259" key="7">
    <source>
        <dbReference type="PROSITE" id="PS50850"/>
    </source>
</evidence>
<dbReference type="InterPro" id="IPR011701">
    <property type="entry name" value="MFS"/>
</dbReference>
<name>A0A9N9D5S0_9GLOM</name>
<keyword evidence="3 6" id="KW-0812">Transmembrane</keyword>
<feature type="transmembrane region" description="Helical" evidence="6">
    <location>
        <begin position="272"/>
        <end position="293"/>
    </location>
</feature>
<feature type="transmembrane region" description="Helical" evidence="6">
    <location>
        <begin position="173"/>
        <end position="199"/>
    </location>
</feature>
<keyword evidence="4 6" id="KW-1133">Transmembrane helix</keyword>
<feature type="transmembrane region" description="Helical" evidence="6">
    <location>
        <begin position="237"/>
        <end position="260"/>
    </location>
</feature>
<keyword evidence="2" id="KW-0813">Transport</keyword>
<dbReference type="GO" id="GO:0022857">
    <property type="term" value="F:transmembrane transporter activity"/>
    <property type="evidence" value="ECO:0007669"/>
    <property type="project" value="InterPro"/>
</dbReference>
<feature type="transmembrane region" description="Helical" evidence="6">
    <location>
        <begin position="211"/>
        <end position="231"/>
    </location>
</feature>
<protein>
    <submittedName>
        <fullName evidence="8">8796_t:CDS:1</fullName>
    </submittedName>
</protein>
<feature type="transmembrane region" description="Helical" evidence="6">
    <location>
        <begin position="469"/>
        <end position="490"/>
    </location>
</feature>
<dbReference type="EMBL" id="CAJVPL010002968">
    <property type="protein sequence ID" value="CAG8623447.1"/>
    <property type="molecule type" value="Genomic_DNA"/>
</dbReference>
<dbReference type="InterPro" id="IPR020846">
    <property type="entry name" value="MFS_dom"/>
</dbReference>
<dbReference type="Pfam" id="PF07690">
    <property type="entry name" value="MFS_1"/>
    <property type="match status" value="1"/>
</dbReference>
<dbReference type="InterPro" id="IPR036259">
    <property type="entry name" value="MFS_trans_sf"/>
</dbReference>
<dbReference type="Gene3D" id="1.20.1720.10">
    <property type="entry name" value="Multidrug resistance protein D"/>
    <property type="match status" value="1"/>
</dbReference>
<feature type="transmembrane region" description="Helical" evidence="6">
    <location>
        <begin position="542"/>
        <end position="568"/>
    </location>
</feature>
<dbReference type="Proteomes" id="UP000789831">
    <property type="component" value="Unassembled WGS sequence"/>
</dbReference>
<evidence type="ECO:0000313" key="9">
    <source>
        <dbReference type="Proteomes" id="UP000789831"/>
    </source>
</evidence>
<dbReference type="Gene3D" id="1.20.1250.20">
    <property type="entry name" value="MFS general substrate transporter like domains"/>
    <property type="match status" value="1"/>
</dbReference>
<feature type="transmembrane region" description="Helical" evidence="6">
    <location>
        <begin position="100"/>
        <end position="116"/>
    </location>
</feature>
<evidence type="ECO:0000256" key="4">
    <source>
        <dbReference type="ARBA" id="ARBA00022989"/>
    </source>
</evidence>
<feature type="transmembrane region" description="Helical" evidence="6">
    <location>
        <begin position="381"/>
        <end position="404"/>
    </location>
</feature>
<feature type="transmembrane region" description="Helical" evidence="6">
    <location>
        <begin position="345"/>
        <end position="369"/>
    </location>
</feature>
<evidence type="ECO:0000256" key="1">
    <source>
        <dbReference type="ARBA" id="ARBA00004127"/>
    </source>
</evidence>
<comment type="caution">
    <text evidence="8">The sequence shown here is derived from an EMBL/GenBank/DDBJ whole genome shotgun (WGS) entry which is preliminary data.</text>
</comment>
<gene>
    <name evidence="8" type="ORF">AGERDE_LOCUS10169</name>
</gene>
<evidence type="ECO:0000256" key="6">
    <source>
        <dbReference type="SAM" id="Phobius"/>
    </source>
</evidence>
<dbReference type="CDD" id="cd17502">
    <property type="entry name" value="MFS_Azr1_MDR_like"/>
    <property type="match status" value="1"/>
</dbReference>
<sequence>MSNHEKNYIATTTLDPNPVNSFIKEQDITEENATFVENKEINLKHESLNSSQTINENVNSTDKQHEQDVKTQDEVLVDIVDTNKKENFEDQSQILPFKKLIFVFVGLLLALFLASLDQTIVSTCLPKIASDFNALDKIAWVGTVYLLTATSVQPLCGKFSDIFGRKAVFLFEVIVFLTGSALCGAARSMTTLIIFRAVAGLGAGDRGKYQGFIGGIWGIASFVGPLIGGALTDHASWWAFYVNLPIGLGTIILIAVFLSLRSVYGSIKEKLARIDILGSFLTFVSIVCLILPTNWGGSEYEWSNWRIILLYCIGGILVLLLIYVELRVAIEPVIPPSVFMYRTVNAVYVTNFFVGMVFFSLLFFTPLYFQAVKNASATSAGLHMLPLVCGFVLFSVLSGIAFSVTGHIRGFIWFGTCVLTIGCGLLSMWDADTNSGKLIGYLIVTGCGIGFVLQTTLLAAQSAVPYKEIAVVTSMANFFRAVGGIFGLAINGSVFNNILKSRFIEIIASSPDVHLNIDNAKNNVRLIYEIPDPILREKVIDAFAHAISTIYMVAIPFGVLAFVSSLLLKHHKMRKNHGASDTATE</sequence>
<feature type="transmembrane region" description="Helical" evidence="6">
    <location>
        <begin position="441"/>
        <end position="460"/>
    </location>
</feature>